<proteinExistence type="predicted"/>
<dbReference type="EMBL" id="FUYV01000018">
    <property type="protein sequence ID" value="SKC23546.1"/>
    <property type="molecule type" value="Genomic_DNA"/>
</dbReference>
<keyword evidence="2" id="KW-1185">Reference proteome</keyword>
<evidence type="ECO:0008006" key="3">
    <source>
        <dbReference type="Google" id="ProtNLM"/>
    </source>
</evidence>
<dbReference type="AlphaFoldDB" id="A0A1T5HS82"/>
<dbReference type="Gene3D" id="3.40.50.150">
    <property type="entry name" value="Vaccinia Virus protein VP39"/>
    <property type="match status" value="1"/>
</dbReference>
<dbReference type="STRING" id="889453.SAMN03080601_02821"/>
<dbReference type="OrthoDB" id="9789123at2"/>
<dbReference type="Proteomes" id="UP000191055">
    <property type="component" value="Unassembled WGS sequence"/>
</dbReference>
<sequence>MINFFIFINKIYKKNWVPKRIFRFPYSLLVGMCLGLFKRDDLAKIDRILYDERKEYFNDEHNKHLYRWEKEFVKRYFSKVKTIYITAVGGGRELYGFHKLGFDVSGCEYNSLFRKNGNEFFKRENLPLSIEPVERDDFPELNKTYDAVIIGWGSYIHIKGRNVRVNMLRKASKALEKDGIIVVSYWPAKWMRLNSKRLEKVGNFFARLRGNETVERGDCLDPEFVRFYHSDEIKDELNEAGFDLFEYREDEFGVAIGKKR</sequence>
<organism evidence="1 2">
    <name type="scientific">Alkalitalea saponilacus</name>
    <dbReference type="NCBI Taxonomy" id="889453"/>
    <lineage>
        <taxon>Bacteria</taxon>
        <taxon>Pseudomonadati</taxon>
        <taxon>Bacteroidota</taxon>
        <taxon>Bacteroidia</taxon>
        <taxon>Marinilabiliales</taxon>
        <taxon>Marinilabiliaceae</taxon>
        <taxon>Alkalitalea</taxon>
    </lineage>
</organism>
<reference evidence="2" key="1">
    <citation type="submission" date="2017-02" db="EMBL/GenBank/DDBJ databases">
        <authorList>
            <person name="Varghese N."/>
            <person name="Submissions S."/>
        </authorList>
    </citation>
    <scope>NUCLEOTIDE SEQUENCE [LARGE SCALE GENOMIC DNA]</scope>
    <source>
        <strain evidence="2">DSM 24412</strain>
    </source>
</reference>
<dbReference type="KEGG" id="asx:CDL62_03760"/>
<protein>
    <recommendedName>
        <fullName evidence="3">Methyltransferase domain-containing protein</fullName>
    </recommendedName>
</protein>
<evidence type="ECO:0000313" key="2">
    <source>
        <dbReference type="Proteomes" id="UP000191055"/>
    </source>
</evidence>
<name>A0A1T5HS82_9BACT</name>
<evidence type="ECO:0000313" key="1">
    <source>
        <dbReference type="EMBL" id="SKC23546.1"/>
    </source>
</evidence>
<dbReference type="InterPro" id="IPR029063">
    <property type="entry name" value="SAM-dependent_MTases_sf"/>
</dbReference>
<gene>
    <name evidence="1" type="ORF">SAMN03080601_02821</name>
</gene>
<accession>A0A1T5HS82</accession>
<dbReference type="SUPFAM" id="SSF53335">
    <property type="entry name" value="S-adenosyl-L-methionine-dependent methyltransferases"/>
    <property type="match status" value="1"/>
</dbReference>